<evidence type="ECO:0000313" key="4">
    <source>
        <dbReference type="EMBL" id="MEX3595502.1"/>
    </source>
</evidence>
<protein>
    <submittedName>
        <fullName evidence="4">LysM peptidoglycan-binding domain-containing protein</fullName>
    </submittedName>
</protein>
<dbReference type="InterPro" id="IPR023346">
    <property type="entry name" value="Lysozyme-like_dom_sf"/>
</dbReference>
<comment type="caution">
    <text evidence="4">The sequence shown here is derived from an EMBL/GenBank/DDBJ whole genome shotgun (WGS) entry which is preliminary data.</text>
</comment>
<keyword evidence="2" id="KW-0732">Signal</keyword>
<dbReference type="Gene3D" id="1.10.530.10">
    <property type="match status" value="1"/>
</dbReference>
<organism evidence="4 5">
    <name type="scientific">Kocuria carniphila</name>
    <dbReference type="NCBI Taxonomy" id="262208"/>
    <lineage>
        <taxon>Bacteria</taxon>
        <taxon>Bacillati</taxon>
        <taxon>Actinomycetota</taxon>
        <taxon>Actinomycetes</taxon>
        <taxon>Micrococcales</taxon>
        <taxon>Micrococcaceae</taxon>
        <taxon>Kocuria</taxon>
    </lineage>
</organism>
<reference evidence="4 5" key="1">
    <citation type="journal article" date="2024" name="Fungal Genet. Biol.">
        <title>The porcine skin microbiome exhibits broad fungal antagonism.</title>
        <authorList>
            <person name="De La Cruz K.F."/>
            <person name="Townsend E.C."/>
            <person name="Alex Cheong J.Z."/>
            <person name="Salamzade R."/>
            <person name="Liu A."/>
            <person name="Sandstrom S."/>
            <person name="Davila E."/>
            <person name="Huang L."/>
            <person name="Xu K.H."/>
            <person name="Wu S.Y."/>
            <person name="Meudt J.J."/>
            <person name="Shanmuganayagam D."/>
            <person name="Gibson A.L.F."/>
            <person name="Kalan L.R."/>
        </authorList>
    </citation>
    <scope>NUCLEOTIDE SEQUENCE [LARGE SCALE GENOMIC DNA]</scope>
    <source>
        <strain evidence="4 5">LK2625</strain>
    </source>
</reference>
<dbReference type="SUPFAM" id="SSF53955">
    <property type="entry name" value="Lysozyme-like"/>
    <property type="match status" value="1"/>
</dbReference>
<accession>A0ABV3V4L6</accession>
<dbReference type="Pfam" id="PF01464">
    <property type="entry name" value="SLT"/>
    <property type="match status" value="1"/>
</dbReference>
<dbReference type="Gene3D" id="3.10.350.10">
    <property type="entry name" value="LysM domain"/>
    <property type="match status" value="2"/>
</dbReference>
<dbReference type="SMART" id="SM00257">
    <property type="entry name" value="LysM"/>
    <property type="match status" value="2"/>
</dbReference>
<sequence length="379" mass="39458">MPVEPPEDRPSARSTWARRATKGSAVTALAALSALGTLGTAHAQSPVTPQNTGTSQHAQAPGEITVAAGDSVWSLATKHGVTVTELMKANKIPAHAMVRPGDRLAIPGQQDKASETKPAQTEPAENPEPKAPTARHTIASGDTIWDLAAKHGVSVLELQQANGLTASSLLRPGQALKIPGSQAAPKADDAAHAPAAASAPEPAPKTKAPAAPKATSKPAVGDTFAGRTYPQHVVDSANKHHAELQRRHLPSQQAVQSMIRETAESMGVDPKLALAHAAQESGFQQGVVSPADAVGTMQVIPSAGEWASSLVGRDLDLLDTQDNITAGVAIIKELQDKAPSKHMGIGAYYQGLHGVKTYGLFSDTKDYVRAVTAQEKRFA</sequence>
<dbReference type="InterPro" id="IPR008258">
    <property type="entry name" value="Transglycosylase_SLT_dom_1"/>
</dbReference>
<name>A0ABV3V4L6_9MICC</name>
<evidence type="ECO:0000313" key="5">
    <source>
        <dbReference type="Proteomes" id="UP001558481"/>
    </source>
</evidence>
<dbReference type="RefSeq" id="WP_368629746.1">
    <property type="nucleotide sequence ID" value="NZ_JAYWLU010000013.1"/>
</dbReference>
<feature type="domain" description="LysM" evidence="3">
    <location>
        <begin position="134"/>
        <end position="178"/>
    </location>
</feature>
<dbReference type="PROSITE" id="PS51782">
    <property type="entry name" value="LYSM"/>
    <property type="match status" value="2"/>
</dbReference>
<dbReference type="InterPro" id="IPR018392">
    <property type="entry name" value="LysM"/>
</dbReference>
<gene>
    <name evidence="4" type="ORF">VVR66_12340</name>
</gene>
<dbReference type="CDD" id="cd00254">
    <property type="entry name" value="LT-like"/>
    <property type="match status" value="1"/>
</dbReference>
<keyword evidence="5" id="KW-1185">Reference proteome</keyword>
<dbReference type="InterPro" id="IPR036779">
    <property type="entry name" value="LysM_dom_sf"/>
</dbReference>
<dbReference type="PANTHER" id="PTHR33734">
    <property type="entry name" value="LYSM DOMAIN-CONTAINING GPI-ANCHORED PROTEIN 2"/>
    <property type="match status" value="1"/>
</dbReference>
<dbReference type="Pfam" id="PF01476">
    <property type="entry name" value="LysM"/>
    <property type="match status" value="2"/>
</dbReference>
<feature type="signal peptide" evidence="2">
    <location>
        <begin position="1"/>
        <end position="43"/>
    </location>
</feature>
<dbReference type="PANTHER" id="PTHR33734:SF22">
    <property type="entry name" value="MEMBRANE-BOUND LYTIC MUREIN TRANSGLYCOSYLASE D"/>
    <property type="match status" value="1"/>
</dbReference>
<feature type="compositionally biased region" description="Basic and acidic residues" evidence="1">
    <location>
        <begin position="1"/>
        <end position="11"/>
    </location>
</feature>
<dbReference type="CDD" id="cd00118">
    <property type="entry name" value="LysM"/>
    <property type="match status" value="2"/>
</dbReference>
<feature type="compositionally biased region" description="Low complexity" evidence="1">
    <location>
        <begin position="192"/>
        <end position="219"/>
    </location>
</feature>
<feature type="region of interest" description="Disordered" evidence="1">
    <location>
        <begin position="179"/>
        <end position="225"/>
    </location>
</feature>
<dbReference type="SUPFAM" id="SSF54106">
    <property type="entry name" value="LysM domain"/>
    <property type="match status" value="2"/>
</dbReference>
<dbReference type="Proteomes" id="UP001558481">
    <property type="component" value="Unassembled WGS sequence"/>
</dbReference>
<feature type="domain" description="LysM" evidence="3">
    <location>
        <begin position="62"/>
        <end position="106"/>
    </location>
</feature>
<evidence type="ECO:0000256" key="1">
    <source>
        <dbReference type="SAM" id="MobiDB-lite"/>
    </source>
</evidence>
<feature type="region of interest" description="Disordered" evidence="1">
    <location>
        <begin position="106"/>
        <end position="135"/>
    </location>
</feature>
<proteinExistence type="predicted"/>
<evidence type="ECO:0000256" key="2">
    <source>
        <dbReference type="SAM" id="SignalP"/>
    </source>
</evidence>
<evidence type="ECO:0000259" key="3">
    <source>
        <dbReference type="PROSITE" id="PS51782"/>
    </source>
</evidence>
<feature type="chain" id="PRO_5045454326" evidence="2">
    <location>
        <begin position="44"/>
        <end position="379"/>
    </location>
</feature>
<feature type="region of interest" description="Disordered" evidence="1">
    <location>
        <begin position="1"/>
        <end position="20"/>
    </location>
</feature>
<dbReference type="EMBL" id="JAYWLU010000013">
    <property type="protein sequence ID" value="MEX3595502.1"/>
    <property type="molecule type" value="Genomic_DNA"/>
</dbReference>